<feature type="non-terminal residue" evidence="6">
    <location>
        <position position="77"/>
    </location>
</feature>
<dbReference type="EMBL" id="AZMM01006024">
    <property type="protein sequence ID" value="ETJ40076.1"/>
    <property type="molecule type" value="Genomic_DNA"/>
</dbReference>
<feature type="non-terminal residue" evidence="6">
    <location>
        <position position="1"/>
    </location>
</feature>
<sequence>HGEDDFNIVMRYNKEGKTELPIVSLVNETGNYTKQVDDNRYGDTEFPLAGVEIHDAEVPVIKILAHNNALLHKSSLR</sequence>
<keyword evidence="1 6" id="KW-0436">Ligase</keyword>
<evidence type="ECO:0000256" key="3">
    <source>
        <dbReference type="ARBA" id="ARBA00022840"/>
    </source>
</evidence>
<dbReference type="GO" id="GO:0006418">
    <property type="term" value="P:tRNA aminoacylation for protein translation"/>
    <property type="evidence" value="ECO:0007669"/>
    <property type="project" value="InterPro"/>
</dbReference>
<evidence type="ECO:0000256" key="1">
    <source>
        <dbReference type="ARBA" id="ARBA00022598"/>
    </source>
</evidence>
<evidence type="ECO:0000256" key="4">
    <source>
        <dbReference type="ARBA" id="ARBA00022917"/>
    </source>
</evidence>
<keyword evidence="4" id="KW-0648">Protein biosynthesis</keyword>
<keyword evidence="3" id="KW-0067">ATP-binding</keyword>
<organism evidence="6">
    <name type="scientific">human gut metagenome</name>
    <dbReference type="NCBI Taxonomy" id="408170"/>
    <lineage>
        <taxon>unclassified sequences</taxon>
        <taxon>metagenomes</taxon>
        <taxon>organismal metagenomes</taxon>
    </lineage>
</organism>
<dbReference type="InterPro" id="IPR009008">
    <property type="entry name" value="Val/Leu/Ile-tRNA-synth_edit"/>
</dbReference>
<dbReference type="GO" id="GO:0004812">
    <property type="term" value="F:aminoacyl-tRNA ligase activity"/>
    <property type="evidence" value="ECO:0007669"/>
    <property type="project" value="UniProtKB-KW"/>
</dbReference>
<dbReference type="AlphaFoldDB" id="W1YCG2"/>
<evidence type="ECO:0000313" key="6">
    <source>
        <dbReference type="EMBL" id="ETJ40076.1"/>
    </source>
</evidence>
<reference evidence="6" key="1">
    <citation type="submission" date="2013-12" db="EMBL/GenBank/DDBJ databases">
        <title>A Varibaculum cambriense genome reconstructed from a premature infant gut community with otherwise low bacterial novelty that shifts toward anaerobic metabolism during the third week of life.</title>
        <authorList>
            <person name="Brown C.T."/>
            <person name="Sharon I."/>
            <person name="Thomas B.C."/>
            <person name="Castelle C.J."/>
            <person name="Morowitz M.J."/>
            <person name="Banfield J.F."/>
        </authorList>
    </citation>
    <scope>NUCLEOTIDE SEQUENCE</scope>
</reference>
<dbReference type="Gene3D" id="3.90.740.10">
    <property type="entry name" value="Valyl/Leucyl/Isoleucyl-tRNA synthetase, editing domain"/>
    <property type="match status" value="1"/>
</dbReference>
<proteinExistence type="predicted"/>
<dbReference type="GO" id="GO:0002161">
    <property type="term" value="F:aminoacyl-tRNA deacylase activity"/>
    <property type="evidence" value="ECO:0007669"/>
    <property type="project" value="InterPro"/>
</dbReference>
<protein>
    <submittedName>
        <fullName evidence="6">Isoleucine-tRNA ligase</fullName>
    </submittedName>
</protein>
<keyword evidence="5" id="KW-0030">Aminoacyl-tRNA synthetase</keyword>
<evidence type="ECO:0000256" key="2">
    <source>
        <dbReference type="ARBA" id="ARBA00022741"/>
    </source>
</evidence>
<evidence type="ECO:0000256" key="5">
    <source>
        <dbReference type="ARBA" id="ARBA00023146"/>
    </source>
</evidence>
<dbReference type="GO" id="GO:0005524">
    <property type="term" value="F:ATP binding"/>
    <property type="evidence" value="ECO:0007669"/>
    <property type="project" value="UniProtKB-KW"/>
</dbReference>
<keyword evidence="2" id="KW-0547">Nucleotide-binding</keyword>
<comment type="caution">
    <text evidence="6">The sequence shown here is derived from an EMBL/GenBank/DDBJ whole genome shotgun (WGS) entry which is preliminary data.</text>
</comment>
<accession>W1YCG2</accession>
<dbReference type="SUPFAM" id="SSF50677">
    <property type="entry name" value="ValRS/IleRS/LeuRS editing domain"/>
    <property type="match status" value="1"/>
</dbReference>
<gene>
    <name evidence="6" type="ORF">Q604_UNBC06024G0001</name>
</gene>
<name>W1YCG2_9ZZZZ</name>